<sequence>MAAQTVKKKVVKVAPPPRPAVTLPEGLAAVRDALGALGFAVQADAESGLAFMFEGGQYYVPVQGDDATFYHLLFPNFWALESDEEYGQALFACDAVNREAKLVKLHTVDGDVWAGVEVLHAQPQEFVAALPRYLSFLQEAVRAFRDVMLAAQEAGDAEEIEDVPQARPEPVA</sequence>
<keyword evidence="2" id="KW-1185">Reference proteome</keyword>
<evidence type="ECO:0000313" key="2">
    <source>
        <dbReference type="Proteomes" id="UP000056209"/>
    </source>
</evidence>
<accession>A0A124BRW7</accession>
<organism evidence="1 2">
    <name type="scientific">Deinococcus grandis</name>
    <dbReference type="NCBI Taxonomy" id="57498"/>
    <lineage>
        <taxon>Bacteria</taxon>
        <taxon>Thermotogati</taxon>
        <taxon>Deinococcota</taxon>
        <taxon>Deinococci</taxon>
        <taxon>Deinococcales</taxon>
        <taxon>Deinococcaceae</taxon>
        <taxon>Deinococcus</taxon>
    </lineage>
</organism>
<name>A0A124BRW7_9DEIO</name>
<dbReference type="Proteomes" id="UP000056209">
    <property type="component" value="Unassembled WGS sequence"/>
</dbReference>
<dbReference type="EMBL" id="BCMS01000001">
    <property type="protein sequence ID" value="GAQ22516.1"/>
    <property type="molecule type" value="Genomic_DNA"/>
</dbReference>
<reference evidence="2" key="1">
    <citation type="submission" date="2015-11" db="EMBL/GenBank/DDBJ databases">
        <title>Draft Genome Sequence of the Radioresistant Bacterium Deinococcus grandis, Isolated from Freshwater Fish in Japan.</title>
        <authorList>
            <person name="Satoh K."/>
            <person name="Onodera T."/>
            <person name="Omoso K."/>
            <person name="Takeda-Yano K."/>
            <person name="Katayama T."/>
            <person name="Oono Y."/>
            <person name="Narumi I."/>
        </authorList>
    </citation>
    <scope>NUCLEOTIDE SEQUENCE [LARGE SCALE GENOMIC DNA]</scope>
    <source>
        <strain evidence="2">ATCC 43672</strain>
    </source>
</reference>
<dbReference type="RefSeq" id="WP_058977691.1">
    <property type="nucleotide sequence ID" value="NZ_BCMS01000001.1"/>
</dbReference>
<proteinExistence type="predicted"/>
<protein>
    <recommendedName>
        <fullName evidence="3">Sensory transduction regulator</fullName>
    </recommendedName>
</protein>
<evidence type="ECO:0008006" key="3">
    <source>
        <dbReference type="Google" id="ProtNLM"/>
    </source>
</evidence>
<gene>
    <name evidence="1" type="ORF">DEIGR_102543</name>
</gene>
<evidence type="ECO:0000313" key="1">
    <source>
        <dbReference type="EMBL" id="GAQ22516.1"/>
    </source>
</evidence>
<dbReference type="AlphaFoldDB" id="A0A124BRW7"/>
<comment type="caution">
    <text evidence="1">The sequence shown here is derived from an EMBL/GenBank/DDBJ whole genome shotgun (WGS) entry which is preliminary data.</text>
</comment>